<accession>A0A7I9Y019</accession>
<comment type="caution">
    <text evidence="2">The sequence shown here is derived from an EMBL/GenBank/DDBJ whole genome shotgun (WGS) entry which is preliminary data.</text>
</comment>
<feature type="region of interest" description="Disordered" evidence="1">
    <location>
        <begin position="37"/>
        <end position="64"/>
    </location>
</feature>
<organism evidence="2 3">
    <name type="scientific">Mycobacterium botniense</name>
    <dbReference type="NCBI Taxonomy" id="84962"/>
    <lineage>
        <taxon>Bacteria</taxon>
        <taxon>Bacillati</taxon>
        <taxon>Actinomycetota</taxon>
        <taxon>Actinomycetes</taxon>
        <taxon>Mycobacteriales</taxon>
        <taxon>Mycobacteriaceae</taxon>
        <taxon>Mycobacterium</taxon>
    </lineage>
</organism>
<name>A0A7I9Y019_9MYCO</name>
<evidence type="ECO:0000313" key="3">
    <source>
        <dbReference type="Proteomes" id="UP000465361"/>
    </source>
</evidence>
<dbReference type="EMBL" id="BLKW01000004">
    <property type="protein sequence ID" value="GFG75327.1"/>
    <property type="molecule type" value="Genomic_DNA"/>
</dbReference>
<keyword evidence="3" id="KW-1185">Reference proteome</keyword>
<gene>
    <name evidence="2" type="ORF">MBOT_26920</name>
</gene>
<proteinExistence type="predicted"/>
<dbReference type="AlphaFoldDB" id="A0A7I9Y019"/>
<dbReference type="Proteomes" id="UP000465361">
    <property type="component" value="Unassembled WGS sequence"/>
</dbReference>
<evidence type="ECO:0000313" key="2">
    <source>
        <dbReference type="EMBL" id="GFG75327.1"/>
    </source>
</evidence>
<protein>
    <submittedName>
        <fullName evidence="2">Uncharacterized protein</fullName>
    </submittedName>
</protein>
<reference evidence="2 3" key="1">
    <citation type="journal article" date="2019" name="Emerg. Microbes Infect.">
        <title>Comprehensive subspecies identification of 175 nontuberculous mycobacteria species based on 7547 genomic profiles.</title>
        <authorList>
            <person name="Matsumoto Y."/>
            <person name="Kinjo T."/>
            <person name="Motooka D."/>
            <person name="Nabeya D."/>
            <person name="Jung N."/>
            <person name="Uechi K."/>
            <person name="Horii T."/>
            <person name="Iida T."/>
            <person name="Fujita J."/>
            <person name="Nakamura S."/>
        </authorList>
    </citation>
    <scope>NUCLEOTIDE SEQUENCE [LARGE SCALE GENOMIC DNA]</scope>
    <source>
        <strain evidence="2 3">JCM 17322</strain>
    </source>
</reference>
<evidence type="ECO:0000256" key="1">
    <source>
        <dbReference type="SAM" id="MobiDB-lite"/>
    </source>
</evidence>
<sequence length="64" mass="6551">MRNRSPVVVRTLRVSYAASREADFGNPAMLSALATASPHVNSDAADPPRCQSLGTPPGATGEAG</sequence>